<evidence type="ECO:0000259" key="9">
    <source>
        <dbReference type="PROSITE" id="PS50110"/>
    </source>
</evidence>
<comment type="caution">
    <text evidence="10">The sequence shown here is derived from an EMBL/GenBank/DDBJ whole genome shotgun (WGS) entry which is preliminary data.</text>
</comment>
<dbReference type="SUPFAM" id="SSF52172">
    <property type="entry name" value="CheY-like"/>
    <property type="match status" value="1"/>
</dbReference>
<evidence type="ECO:0000313" key="10">
    <source>
        <dbReference type="EMBL" id="TEB09700.1"/>
    </source>
</evidence>
<dbReference type="PANTHER" id="PTHR48111:SF1">
    <property type="entry name" value="TWO-COMPONENT RESPONSE REGULATOR ORR33"/>
    <property type="match status" value="1"/>
</dbReference>
<keyword evidence="4" id="KW-0805">Transcription regulation</keyword>
<accession>A0A4Y7RLT2</accession>
<dbReference type="Proteomes" id="UP000297597">
    <property type="component" value="Unassembled WGS sequence"/>
</dbReference>
<proteinExistence type="predicted"/>
<dbReference type="AlphaFoldDB" id="A0A4Y7RLT2"/>
<comment type="function">
    <text evidence="7">May play the central regulatory role in sporulation. It may be an element of the effector pathway responsible for the activation of sporulation genes in response to nutritional stress. Spo0A may act in concert with spo0H (a sigma factor) to control the expression of some genes that are critical to the sporulation process.</text>
</comment>
<dbReference type="GO" id="GO:0006355">
    <property type="term" value="P:regulation of DNA-templated transcription"/>
    <property type="evidence" value="ECO:0007669"/>
    <property type="project" value="TreeGrafter"/>
</dbReference>
<dbReference type="EMBL" id="QFFZ01000040">
    <property type="protein sequence ID" value="TEB09700.1"/>
    <property type="molecule type" value="Genomic_DNA"/>
</dbReference>
<dbReference type="GO" id="GO:0000976">
    <property type="term" value="F:transcription cis-regulatory region binding"/>
    <property type="evidence" value="ECO:0007669"/>
    <property type="project" value="TreeGrafter"/>
</dbReference>
<gene>
    <name evidence="10" type="primary">baeR</name>
    <name evidence="10" type="ORF">Pmgp_02946</name>
</gene>
<evidence type="ECO:0000256" key="5">
    <source>
        <dbReference type="ARBA" id="ARBA00023125"/>
    </source>
</evidence>
<evidence type="ECO:0000256" key="1">
    <source>
        <dbReference type="ARBA" id="ARBA00018672"/>
    </source>
</evidence>
<evidence type="ECO:0000256" key="7">
    <source>
        <dbReference type="ARBA" id="ARBA00024867"/>
    </source>
</evidence>
<dbReference type="Gene3D" id="3.40.50.2300">
    <property type="match status" value="1"/>
</dbReference>
<evidence type="ECO:0000313" key="11">
    <source>
        <dbReference type="Proteomes" id="UP000297597"/>
    </source>
</evidence>
<keyword evidence="6" id="KW-0804">Transcription</keyword>
<evidence type="ECO:0000256" key="6">
    <source>
        <dbReference type="ARBA" id="ARBA00023163"/>
    </source>
</evidence>
<dbReference type="PANTHER" id="PTHR48111">
    <property type="entry name" value="REGULATOR OF RPOS"/>
    <property type="match status" value="1"/>
</dbReference>
<dbReference type="GO" id="GO:0005829">
    <property type="term" value="C:cytosol"/>
    <property type="evidence" value="ECO:0007669"/>
    <property type="project" value="TreeGrafter"/>
</dbReference>
<dbReference type="OrthoDB" id="9790442at2"/>
<evidence type="ECO:0000256" key="4">
    <source>
        <dbReference type="ARBA" id="ARBA00023015"/>
    </source>
</evidence>
<dbReference type="GO" id="GO:0000156">
    <property type="term" value="F:phosphorelay response regulator activity"/>
    <property type="evidence" value="ECO:0007669"/>
    <property type="project" value="TreeGrafter"/>
</dbReference>
<evidence type="ECO:0000256" key="8">
    <source>
        <dbReference type="PROSITE-ProRule" id="PRU00169"/>
    </source>
</evidence>
<evidence type="ECO:0000256" key="3">
    <source>
        <dbReference type="ARBA" id="ARBA00023012"/>
    </source>
</evidence>
<name>A0A4Y7RLT2_9FIRM</name>
<dbReference type="RefSeq" id="WP_134214731.1">
    <property type="nucleotide sequence ID" value="NZ_QFFZ01000040.1"/>
</dbReference>
<organism evidence="10 11">
    <name type="scientific">Pelotomaculum propionicicum</name>
    <dbReference type="NCBI Taxonomy" id="258475"/>
    <lineage>
        <taxon>Bacteria</taxon>
        <taxon>Bacillati</taxon>
        <taxon>Bacillota</taxon>
        <taxon>Clostridia</taxon>
        <taxon>Eubacteriales</taxon>
        <taxon>Desulfotomaculaceae</taxon>
        <taxon>Pelotomaculum</taxon>
    </lineage>
</organism>
<keyword evidence="3" id="KW-0902">Two-component regulatory system</keyword>
<dbReference type="FunFam" id="3.40.50.2300:FF:000001">
    <property type="entry name" value="DNA-binding response regulator PhoB"/>
    <property type="match status" value="1"/>
</dbReference>
<dbReference type="InterPro" id="IPR011006">
    <property type="entry name" value="CheY-like_superfamily"/>
</dbReference>
<dbReference type="InterPro" id="IPR001789">
    <property type="entry name" value="Sig_transdc_resp-reg_receiver"/>
</dbReference>
<feature type="domain" description="Response regulatory" evidence="9">
    <location>
        <begin position="3"/>
        <end position="116"/>
    </location>
</feature>
<dbReference type="InterPro" id="IPR039420">
    <property type="entry name" value="WalR-like"/>
</dbReference>
<dbReference type="SMART" id="SM00448">
    <property type="entry name" value="REC"/>
    <property type="match status" value="1"/>
</dbReference>
<dbReference type="PROSITE" id="PS50110">
    <property type="entry name" value="RESPONSE_REGULATORY"/>
    <property type="match status" value="1"/>
</dbReference>
<protein>
    <recommendedName>
        <fullName evidence="1">Stage 0 sporulation protein A homolog</fullName>
    </recommendedName>
</protein>
<dbReference type="Pfam" id="PF00072">
    <property type="entry name" value="Response_reg"/>
    <property type="match status" value="1"/>
</dbReference>
<keyword evidence="11" id="KW-1185">Reference proteome</keyword>
<dbReference type="Gene3D" id="6.10.250.690">
    <property type="match status" value="1"/>
</dbReference>
<keyword evidence="5" id="KW-0238">DNA-binding</keyword>
<reference evidence="10 11" key="1">
    <citation type="journal article" date="2018" name="Environ. Microbiol.">
        <title>Novel energy conservation strategies and behaviour of Pelotomaculum schinkii driving syntrophic propionate catabolism.</title>
        <authorList>
            <person name="Hidalgo-Ahumada C.A.P."/>
            <person name="Nobu M.K."/>
            <person name="Narihiro T."/>
            <person name="Tamaki H."/>
            <person name="Liu W.T."/>
            <person name="Kamagata Y."/>
            <person name="Stams A.J.M."/>
            <person name="Imachi H."/>
            <person name="Sousa D.Z."/>
        </authorList>
    </citation>
    <scope>NUCLEOTIDE SEQUENCE [LARGE SCALE GENOMIC DNA]</scope>
    <source>
        <strain evidence="10 11">MGP</strain>
    </source>
</reference>
<feature type="modified residue" description="4-aspartylphosphate" evidence="8">
    <location>
        <position position="52"/>
    </location>
</feature>
<keyword evidence="2 8" id="KW-0597">Phosphoprotein</keyword>
<evidence type="ECO:0000256" key="2">
    <source>
        <dbReference type="ARBA" id="ARBA00022553"/>
    </source>
</evidence>
<sequence>MKTIYIVDDEANIRDLLKKYLVKEGFQAEAFSCAEDVLNAVRRVPPDLFVLDITMPGMDGLELCRTIRKSGDTPIIFVSARGEELDRVLGLELGADDYLAKPFSPRELLARIKNILRGTAAPPRGGIKYLKELAFHTEALKG</sequence>
<dbReference type="GO" id="GO:0032993">
    <property type="term" value="C:protein-DNA complex"/>
    <property type="evidence" value="ECO:0007669"/>
    <property type="project" value="TreeGrafter"/>
</dbReference>